<dbReference type="InterPro" id="IPR058515">
    <property type="entry name" value="DUF8202"/>
</dbReference>
<evidence type="ECO:0000313" key="4">
    <source>
        <dbReference type="EMBL" id="NME72285.1"/>
    </source>
</evidence>
<dbReference type="NCBIfam" id="TIGR04183">
    <property type="entry name" value="Por_Secre_tail"/>
    <property type="match status" value="1"/>
</dbReference>
<dbReference type="Proteomes" id="UP000576082">
    <property type="component" value="Unassembled WGS sequence"/>
</dbReference>
<dbReference type="InterPro" id="IPR026444">
    <property type="entry name" value="Secre_tail"/>
</dbReference>
<feature type="domain" description="Secretion system C-terminal sorting" evidence="2">
    <location>
        <begin position="535"/>
        <end position="606"/>
    </location>
</feature>
<dbReference type="RefSeq" id="WP_169660479.1">
    <property type="nucleotide sequence ID" value="NZ_JABANE010000148.1"/>
</dbReference>
<dbReference type="AlphaFoldDB" id="A0A7X9S0R1"/>
<organism evidence="4 5">
    <name type="scientific">Flammeovirga aprica JL-4</name>
    <dbReference type="NCBI Taxonomy" id="694437"/>
    <lineage>
        <taxon>Bacteria</taxon>
        <taxon>Pseudomonadati</taxon>
        <taxon>Bacteroidota</taxon>
        <taxon>Cytophagia</taxon>
        <taxon>Cytophagales</taxon>
        <taxon>Flammeovirgaceae</taxon>
        <taxon>Flammeovirga</taxon>
    </lineage>
</organism>
<name>A0A7X9S0R1_9BACT</name>
<dbReference type="Pfam" id="PF26628">
    <property type="entry name" value="DUF8202"/>
    <property type="match status" value="1"/>
</dbReference>
<feature type="signal peptide" evidence="1">
    <location>
        <begin position="1"/>
        <end position="22"/>
    </location>
</feature>
<dbReference type="Pfam" id="PF18962">
    <property type="entry name" value="Por_Secre_tail"/>
    <property type="match status" value="1"/>
</dbReference>
<keyword evidence="1" id="KW-0732">Signal</keyword>
<dbReference type="EMBL" id="JABANE010000148">
    <property type="protein sequence ID" value="NME72285.1"/>
    <property type="molecule type" value="Genomic_DNA"/>
</dbReference>
<evidence type="ECO:0000256" key="1">
    <source>
        <dbReference type="SAM" id="SignalP"/>
    </source>
</evidence>
<evidence type="ECO:0000259" key="2">
    <source>
        <dbReference type="Pfam" id="PF18962"/>
    </source>
</evidence>
<dbReference type="Gene3D" id="2.60.40.10">
    <property type="entry name" value="Immunoglobulins"/>
    <property type="match status" value="1"/>
</dbReference>
<protein>
    <submittedName>
        <fullName evidence="4">T9SS type A sorting domain-containing protein</fullName>
    </submittedName>
</protein>
<gene>
    <name evidence="4" type="ORF">HHU12_30270</name>
</gene>
<accession>A0A7X9S0R1</accession>
<evidence type="ECO:0000259" key="3">
    <source>
        <dbReference type="Pfam" id="PF26628"/>
    </source>
</evidence>
<feature type="chain" id="PRO_5030628149" evidence="1">
    <location>
        <begin position="23"/>
        <end position="606"/>
    </location>
</feature>
<reference evidence="4 5" key="1">
    <citation type="submission" date="2020-04" db="EMBL/GenBank/DDBJ databases">
        <title>Flammeovirga sp. SR4, a novel species isolated from seawater.</title>
        <authorList>
            <person name="Wang X."/>
        </authorList>
    </citation>
    <scope>NUCLEOTIDE SEQUENCE [LARGE SCALE GENOMIC DNA]</scope>
    <source>
        <strain evidence="4 5">ATCC 23126</strain>
    </source>
</reference>
<evidence type="ECO:0000313" key="5">
    <source>
        <dbReference type="Proteomes" id="UP000576082"/>
    </source>
</evidence>
<proteinExistence type="predicted"/>
<feature type="domain" description="DUF8202" evidence="3">
    <location>
        <begin position="245"/>
        <end position="394"/>
    </location>
</feature>
<sequence>MMKAVRFLLAVVYSLQMTYAQTGPGGVGSTDGSSNLKYWLNASEGIISENKIISIEDLSGNSVKNIITGGIKINPSSINGYDAITFDGIRSGKNKYDQIVTDLSINNGLHPNITIIAVYIPASENSGGVWGDKKVNGGRYIMDNGGYYSDVVGSGAGTLIGVGDIFPENTPVITSVAFQNSSSSLSYVFKDAGIETTFTSFSSGVNSSNFTIGTIGHGHNSNTFHGDIAEVIVYEEVSVFNLYFIHNYLGAKYGIELSSIFDLYTQDNPENGDFDHDVAGIGRVLLDVNDDAQGTGVVRISNPSNLGNNEFMFWGHNNGSLEMIDDMDMPSDLTARLEREWRVSEVNIIKRSIDVGPIDIQFDLSEMEALEPSDLRLLVDTNNDGSFDDETGIDGAVKVGEGIYQFTNVSEITDNARFTLGTVQELVDLPIVLSYFTAEVTSSGQVYLEWETASEINNDYFTVYRSRDGRAWEEIGRIDGAGNSSVALRYSMIDYSPLEGTSFYYLKQTDFDGKYEYSETAKVTVGRTLALQVNVFPNPVTSEVCVEGSALERDQLRIYNSVGQEVTLSANLISKNEYFSVFDFTNFKQGMYYIKTRSVTKKVFKK</sequence>
<dbReference type="InterPro" id="IPR013783">
    <property type="entry name" value="Ig-like_fold"/>
</dbReference>
<comment type="caution">
    <text evidence="4">The sequence shown here is derived from an EMBL/GenBank/DDBJ whole genome shotgun (WGS) entry which is preliminary data.</text>
</comment>
<keyword evidence="5" id="KW-1185">Reference proteome</keyword>